<dbReference type="Proteomes" id="UP000015453">
    <property type="component" value="Unassembled WGS sequence"/>
</dbReference>
<proteinExistence type="predicted"/>
<dbReference type="Pfam" id="PF05910">
    <property type="entry name" value="DUF868"/>
    <property type="match status" value="1"/>
</dbReference>
<gene>
    <name evidence="1" type="ORF">M569_03349</name>
</gene>
<name>S8E6F6_9LAMI</name>
<dbReference type="EMBL" id="AUSU01001269">
    <property type="protein sequence ID" value="EPS71408.1"/>
    <property type="molecule type" value="Genomic_DNA"/>
</dbReference>
<accession>S8E6F6</accession>
<dbReference type="OrthoDB" id="731074at2759"/>
<organism evidence="1 2">
    <name type="scientific">Genlisea aurea</name>
    <dbReference type="NCBI Taxonomy" id="192259"/>
    <lineage>
        <taxon>Eukaryota</taxon>
        <taxon>Viridiplantae</taxon>
        <taxon>Streptophyta</taxon>
        <taxon>Embryophyta</taxon>
        <taxon>Tracheophyta</taxon>
        <taxon>Spermatophyta</taxon>
        <taxon>Magnoliopsida</taxon>
        <taxon>eudicotyledons</taxon>
        <taxon>Gunneridae</taxon>
        <taxon>Pentapetalae</taxon>
        <taxon>asterids</taxon>
        <taxon>lamiids</taxon>
        <taxon>Lamiales</taxon>
        <taxon>Lentibulariaceae</taxon>
        <taxon>Genlisea</taxon>
    </lineage>
</organism>
<keyword evidence="2" id="KW-1185">Reference proteome</keyword>
<evidence type="ECO:0000313" key="2">
    <source>
        <dbReference type="Proteomes" id="UP000015453"/>
    </source>
</evidence>
<dbReference type="PANTHER" id="PTHR31972">
    <property type="entry name" value="EXPRESSED PROTEIN"/>
    <property type="match status" value="1"/>
</dbReference>
<evidence type="ECO:0000313" key="1">
    <source>
        <dbReference type="EMBL" id="EPS71408.1"/>
    </source>
</evidence>
<comment type="caution">
    <text evidence="1">The sequence shown here is derived from an EMBL/GenBank/DDBJ whole genome shotgun (WGS) entry which is preliminary data.</text>
</comment>
<sequence>MQRLLGPQLGIMNLIHDQIGIMPSCFSSPPEKRASADDHAISRSGQSVYMSVYRTKLAGQCRFITVTWCRNLLLHGLSVAVQGCDGASPQYACKIELNPLYFWKKQGSKRFSVEGKSVFVFWDLKIARFSGEAEPESEYYVAVVSDGEVALLLGNLRKEAYRKTGCRPSLIDPILVSRKEHIFGKKRFVTRVKFHERGSFNEIVILIENTNRSSEGQEMEIQINGIRAIHVGHLEWKFRGNQSIDLNKSRIDVYWDVHDWLFNPGLRHGLFIFKPKSQKIIDSDNDTDIEFCLFIYAWKLE</sequence>
<dbReference type="InterPro" id="IPR008586">
    <property type="entry name" value="DUF868_pln"/>
</dbReference>
<reference evidence="1 2" key="1">
    <citation type="journal article" date="2013" name="BMC Genomics">
        <title>The miniature genome of a carnivorous plant Genlisea aurea contains a low number of genes and short non-coding sequences.</title>
        <authorList>
            <person name="Leushkin E.V."/>
            <person name="Sutormin R.A."/>
            <person name="Nabieva E.R."/>
            <person name="Penin A.A."/>
            <person name="Kondrashov A.S."/>
            <person name="Logacheva M.D."/>
        </authorList>
    </citation>
    <scope>NUCLEOTIDE SEQUENCE [LARGE SCALE GENOMIC DNA]</scope>
</reference>
<evidence type="ECO:0008006" key="3">
    <source>
        <dbReference type="Google" id="ProtNLM"/>
    </source>
</evidence>
<dbReference type="AlphaFoldDB" id="S8E6F6"/>
<dbReference type="PANTHER" id="PTHR31972:SF12">
    <property type="entry name" value="OS01G0909400 PROTEIN"/>
    <property type="match status" value="1"/>
</dbReference>
<protein>
    <recommendedName>
        <fullName evidence="3">DUF868 domain-containing protein</fullName>
    </recommendedName>
</protein>